<dbReference type="RefSeq" id="WP_094606358.1">
    <property type="nucleotide sequence ID" value="NZ_CP155573.1"/>
</dbReference>
<gene>
    <name evidence="6" type="primary">acuR</name>
    <name evidence="6" type="ORF">SPSIL_028920</name>
</gene>
<dbReference type="InterPro" id="IPR011075">
    <property type="entry name" value="TetR_C"/>
</dbReference>
<dbReference type="Pfam" id="PF00440">
    <property type="entry name" value="TetR_N"/>
    <property type="match status" value="1"/>
</dbReference>
<organism evidence="6 7">
    <name type="scientific">Sporomusa silvacetica DSM 10669</name>
    <dbReference type="NCBI Taxonomy" id="1123289"/>
    <lineage>
        <taxon>Bacteria</taxon>
        <taxon>Bacillati</taxon>
        <taxon>Bacillota</taxon>
        <taxon>Negativicutes</taxon>
        <taxon>Selenomonadales</taxon>
        <taxon>Sporomusaceae</taxon>
        <taxon>Sporomusa</taxon>
    </lineage>
</organism>
<sequence>MKNNDTKQKIIETGSEIILAKGYNATGLQAILTAAGVPKGSFYYYFRSKEDFGVAIVEYYGRINFDITMSVYNDQNLSPKQKLNKLFILGRDYRAQHGCNAMCLIGNLGTEMAKASEAIRIAMKKEAERQVKVIAGIIAEAQAQGEISSTHSPQSLAEFIGAAWQGALTSMQINQDIKPLDIFLEQIFDNLLA</sequence>
<keyword evidence="2 4" id="KW-0238">DNA-binding</keyword>
<dbReference type="Pfam" id="PF16925">
    <property type="entry name" value="TetR_C_13"/>
    <property type="match status" value="1"/>
</dbReference>
<feature type="domain" description="HTH tetR-type" evidence="5">
    <location>
        <begin position="4"/>
        <end position="64"/>
    </location>
</feature>
<dbReference type="InterPro" id="IPR001647">
    <property type="entry name" value="HTH_TetR"/>
</dbReference>
<dbReference type="SUPFAM" id="SSF48498">
    <property type="entry name" value="Tetracyclin repressor-like, C-terminal domain"/>
    <property type="match status" value="1"/>
</dbReference>
<feature type="DNA-binding region" description="H-T-H motif" evidence="4">
    <location>
        <begin position="27"/>
        <end position="46"/>
    </location>
</feature>
<reference evidence="6" key="1">
    <citation type="submission" date="2024-05" db="EMBL/GenBank/DDBJ databases">
        <title>Isolation and characterization of Sporomusa carbonis sp. nov., a carboxydotrophic hydrogenogen in the genus of Sporomusa isolated from a charcoal burning pile.</title>
        <authorList>
            <person name="Boeer T."/>
            <person name="Rosenbaum F."/>
            <person name="Eysell L."/>
            <person name="Mueller V."/>
            <person name="Daniel R."/>
            <person name="Poehlein A."/>
        </authorList>
    </citation>
    <scope>NUCLEOTIDE SEQUENCE [LARGE SCALE GENOMIC DNA]</scope>
    <source>
        <strain evidence="6">DSM 10669</strain>
    </source>
</reference>
<proteinExistence type="predicted"/>
<dbReference type="InterPro" id="IPR036271">
    <property type="entry name" value="Tet_transcr_reg_TetR-rel_C_sf"/>
</dbReference>
<evidence type="ECO:0000313" key="7">
    <source>
        <dbReference type="Proteomes" id="UP000216752"/>
    </source>
</evidence>
<dbReference type="PANTHER" id="PTHR47506">
    <property type="entry name" value="TRANSCRIPTIONAL REGULATORY PROTEIN"/>
    <property type="match status" value="1"/>
</dbReference>
<dbReference type="EMBL" id="CP155573">
    <property type="protein sequence ID" value="XFO66733.1"/>
    <property type="molecule type" value="Genomic_DNA"/>
</dbReference>
<dbReference type="PRINTS" id="PR00455">
    <property type="entry name" value="HTHTETR"/>
</dbReference>
<name>A0ABZ3IMX2_9FIRM</name>
<evidence type="ECO:0000256" key="3">
    <source>
        <dbReference type="ARBA" id="ARBA00023163"/>
    </source>
</evidence>
<dbReference type="Proteomes" id="UP000216752">
    <property type="component" value="Chromosome"/>
</dbReference>
<evidence type="ECO:0000256" key="2">
    <source>
        <dbReference type="ARBA" id="ARBA00023125"/>
    </source>
</evidence>
<protein>
    <submittedName>
        <fullName evidence="6">Transcriptional regulator AcuR</fullName>
    </submittedName>
</protein>
<keyword evidence="3" id="KW-0804">Transcription</keyword>
<evidence type="ECO:0000259" key="5">
    <source>
        <dbReference type="PROSITE" id="PS50977"/>
    </source>
</evidence>
<dbReference type="SUPFAM" id="SSF46689">
    <property type="entry name" value="Homeodomain-like"/>
    <property type="match status" value="1"/>
</dbReference>
<keyword evidence="1" id="KW-0805">Transcription regulation</keyword>
<accession>A0ABZ3IMX2</accession>
<evidence type="ECO:0000256" key="1">
    <source>
        <dbReference type="ARBA" id="ARBA00023015"/>
    </source>
</evidence>
<evidence type="ECO:0000313" key="6">
    <source>
        <dbReference type="EMBL" id="XFO66733.1"/>
    </source>
</evidence>
<dbReference type="PANTHER" id="PTHR47506:SF6">
    <property type="entry name" value="HTH-TYPE TRANSCRIPTIONAL REPRESSOR NEMR"/>
    <property type="match status" value="1"/>
</dbReference>
<keyword evidence="7" id="KW-1185">Reference proteome</keyword>
<dbReference type="PROSITE" id="PS50977">
    <property type="entry name" value="HTH_TETR_2"/>
    <property type="match status" value="1"/>
</dbReference>
<dbReference type="InterPro" id="IPR009057">
    <property type="entry name" value="Homeodomain-like_sf"/>
</dbReference>
<dbReference type="Gene3D" id="1.10.357.10">
    <property type="entry name" value="Tetracycline Repressor, domain 2"/>
    <property type="match status" value="1"/>
</dbReference>
<evidence type="ECO:0000256" key="4">
    <source>
        <dbReference type="PROSITE-ProRule" id="PRU00335"/>
    </source>
</evidence>